<sequence>MGKYFKIKLELDNSSAGLWAPIMANSAGEAVVKADERCFGTPFTICGMSVTEIDIIEYRSLLTEPAKKYNLFSLDAAFMNYKLDTGY</sequence>
<gene>
    <name evidence="1" type="ORF">SAMN04487941_3932</name>
</gene>
<accession>A0A1I7KPC6</accession>
<evidence type="ECO:0000313" key="2">
    <source>
        <dbReference type="Proteomes" id="UP000182491"/>
    </source>
</evidence>
<dbReference type="Proteomes" id="UP000182491">
    <property type="component" value="Unassembled WGS sequence"/>
</dbReference>
<proteinExistence type="predicted"/>
<reference evidence="2" key="1">
    <citation type="submission" date="2016-10" db="EMBL/GenBank/DDBJ databases">
        <authorList>
            <person name="Varghese N."/>
        </authorList>
    </citation>
    <scope>NUCLEOTIDE SEQUENCE [LARGE SCALE GENOMIC DNA]</scope>
    <source>
        <strain evidence="2">DSM 18820</strain>
    </source>
</reference>
<name>A0A1I7KPC6_9BACT</name>
<evidence type="ECO:0000313" key="1">
    <source>
        <dbReference type="EMBL" id="SFU99214.1"/>
    </source>
</evidence>
<keyword evidence="2" id="KW-1185">Reference proteome</keyword>
<dbReference type="AlphaFoldDB" id="A0A1I7KPC6"/>
<dbReference type="STRING" id="388950.GCA_001611675_04116"/>
<dbReference type="EMBL" id="FPCA01000007">
    <property type="protein sequence ID" value="SFU99214.1"/>
    <property type="molecule type" value="Genomic_DNA"/>
</dbReference>
<protein>
    <submittedName>
        <fullName evidence="1">Uncharacterized protein</fullName>
    </submittedName>
</protein>
<organism evidence="1 2">
    <name type="scientific">Pontibacter akesuensis</name>
    <dbReference type="NCBI Taxonomy" id="388950"/>
    <lineage>
        <taxon>Bacteria</taxon>
        <taxon>Pseudomonadati</taxon>
        <taxon>Bacteroidota</taxon>
        <taxon>Cytophagia</taxon>
        <taxon>Cytophagales</taxon>
        <taxon>Hymenobacteraceae</taxon>
        <taxon>Pontibacter</taxon>
    </lineage>
</organism>